<dbReference type="InterPro" id="IPR036188">
    <property type="entry name" value="FAD/NAD-bd_sf"/>
</dbReference>
<dbReference type="PANTHER" id="PTHR10742">
    <property type="entry name" value="FLAVIN MONOAMINE OXIDASE"/>
    <property type="match status" value="1"/>
</dbReference>
<feature type="binding site" evidence="9">
    <location>
        <begin position="36"/>
        <end position="37"/>
    </location>
    <ligand>
        <name>FAD</name>
        <dbReference type="ChEBI" id="CHEBI:57692"/>
    </ligand>
</feature>
<dbReference type="SUPFAM" id="SSF51905">
    <property type="entry name" value="FAD/NAD(P)-binding domain"/>
    <property type="match status" value="1"/>
</dbReference>
<reference evidence="11 12" key="1">
    <citation type="submission" date="2016-03" db="EMBL/GenBank/DDBJ databases">
        <authorList>
            <person name="Ploux O."/>
        </authorList>
    </citation>
    <scope>NUCLEOTIDE SEQUENCE [LARGE SCALE GENOMIC DNA]</scope>
    <source>
        <strain evidence="11 12">BER2</strain>
    </source>
</reference>
<comment type="caution">
    <text evidence="11">The sequence shown here is derived from an EMBL/GenBank/DDBJ whole genome shotgun (WGS) entry which is preliminary data.</text>
</comment>
<feature type="binding site" evidence="9">
    <location>
        <position position="205"/>
    </location>
    <ligand>
        <name>FAD</name>
        <dbReference type="ChEBI" id="CHEBI:57692"/>
    </ligand>
</feature>
<evidence type="ECO:0000256" key="5">
    <source>
        <dbReference type="ARBA" id="ARBA00017871"/>
    </source>
</evidence>
<dbReference type="Proteomes" id="UP000075391">
    <property type="component" value="Unassembled WGS sequence"/>
</dbReference>
<dbReference type="Gene3D" id="3.50.50.60">
    <property type="entry name" value="FAD/NAD(P)-binding domain"/>
    <property type="match status" value="1"/>
</dbReference>
<comment type="pathway">
    <text evidence="2">Plant hormone metabolism; auxin biosynthesis.</text>
</comment>
<keyword evidence="7" id="KW-0073">Auxin biosynthesis</keyword>
<dbReference type="InterPro" id="IPR001613">
    <property type="entry name" value="Flavin_amine_oxidase"/>
</dbReference>
<dbReference type="OrthoDB" id="9773233at2"/>
<dbReference type="EMBL" id="LUKF01000009">
    <property type="protein sequence ID" value="KYG67577.1"/>
    <property type="molecule type" value="Genomic_DNA"/>
</dbReference>
<evidence type="ECO:0000256" key="8">
    <source>
        <dbReference type="ARBA" id="ARBA00047321"/>
    </source>
</evidence>
<dbReference type="SUPFAM" id="SSF54373">
    <property type="entry name" value="FAD-linked reductases, C-terminal domain"/>
    <property type="match status" value="1"/>
</dbReference>
<organism evidence="11 12">
    <name type="scientific">Bdellovibrio bacteriovorus</name>
    <dbReference type="NCBI Taxonomy" id="959"/>
    <lineage>
        <taxon>Bacteria</taxon>
        <taxon>Pseudomonadati</taxon>
        <taxon>Bdellovibrionota</taxon>
        <taxon>Bdellovibrionia</taxon>
        <taxon>Bdellovibrionales</taxon>
        <taxon>Pseudobdellovibrionaceae</taxon>
        <taxon>Bdellovibrio</taxon>
    </lineage>
</organism>
<evidence type="ECO:0000259" key="10">
    <source>
        <dbReference type="Pfam" id="PF01593"/>
    </source>
</evidence>
<gene>
    <name evidence="11" type="ORF">AZI85_17360</name>
</gene>
<evidence type="ECO:0000313" key="11">
    <source>
        <dbReference type="EMBL" id="KYG67577.1"/>
    </source>
</evidence>
<keyword evidence="6" id="KW-0560">Oxidoreductase</keyword>
<dbReference type="RefSeq" id="WP_063243354.1">
    <property type="nucleotide sequence ID" value="NZ_LUKF01000009.1"/>
</dbReference>
<proteinExistence type="inferred from homology"/>
<evidence type="ECO:0000256" key="2">
    <source>
        <dbReference type="ARBA" id="ARBA00004814"/>
    </source>
</evidence>
<dbReference type="Pfam" id="PF01593">
    <property type="entry name" value="Amino_oxidase"/>
    <property type="match status" value="1"/>
</dbReference>
<dbReference type="AlphaFoldDB" id="A0A150WSV9"/>
<dbReference type="PRINTS" id="PR00757">
    <property type="entry name" value="AMINEOXDASEF"/>
</dbReference>
<dbReference type="InterPro" id="IPR002937">
    <property type="entry name" value="Amino_oxidase"/>
</dbReference>
<evidence type="ECO:0000256" key="6">
    <source>
        <dbReference type="ARBA" id="ARBA00023002"/>
    </source>
</evidence>
<feature type="domain" description="Amine oxidase" evidence="10">
    <location>
        <begin position="17"/>
        <end position="432"/>
    </location>
</feature>
<evidence type="ECO:0000313" key="12">
    <source>
        <dbReference type="Proteomes" id="UP000075391"/>
    </source>
</evidence>
<comment type="catalytic activity">
    <reaction evidence="8">
        <text>L-tryptophan + O2 = indole-3-acetamide + CO2 + H2O</text>
        <dbReference type="Rhea" id="RHEA:16165"/>
        <dbReference type="ChEBI" id="CHEBI:15377"/>
        <dbReference type="ChEBI" id="CHEBI:15379"/>
        <dbReference type="ChEBI" id="CHEBI:16031"/>
        <dbReference type="ChEBI" id="CHEBI:16526"/>
        <dbReference type="ChEBI" id="CHEBI:57912"/>
        <dbReference type="EC" id="1.13.12.3"/>
    </reaction>
</comment>
<comment type="cofactor">
    <cofactor evidence="1">
        <name>FAD</name>
        <dbReference type="ChEBI" id="CHEBI:57692"/>
    </cofactor>
</comment>
<sequence length="435" mass="49433">MTASKVYDVIIVGAGAAGLTCARHLSDAGKKVCVLEARDRVGGRIYSLPHDVEPVELGAEFLHGVHPILHDLIEEQRGSFVTAPEKHLFLKGRSLIPLKNFDKEFGKIINKLNANPKTDRSVADFLKTLKNVPDEYRQSFIAYVEGFQGADIELIGEKSLALAEQEDEGEIGGDGAFRPLQRYASYFENMLGKKAKQILRLQHIVKKIEWSQRNVIITANTNEKKNIRFQARHVVVTVPLAVLQNNQPLSRIEFAPALTEITEALQGYHMGHVQRIIFEFKERFWEKLSKEPVVFMRTGPEHYFPTWWTKKPIHNNILIAWQGGPKAWEMATWTAQERAYKALSTLSKITRKSQSYLIENLEAYYSYNWSRDPFSLGAYSYTGVERKKSRHRITEPLQEKIWLAGEAFAKRSAQGTVHGAMETGKQVAVSILKKL</sequence>
<comment type="similarity">
    <text evidence="3">Belongs to the tryptophan 2-monooxygenase family.</text>
</comment>
<name>A0A150WSV9_BDEBC</name>
<accession>A0A150WSV9</accession>
<evidence type="ECO:0000256" key="3">
    <source>
        <dbReference type="ARBA" id="ARBA00005833"/>
    </source>
</evidence>
<evidence type="ECO:0000256" key="7">
    <source>
        <dbReference type="ARBA" id="ARBA00023070"/>
    </source>
</evidence>
<evidence type="ECO:0000256" key="4">
    <source>
        <dbReference type="ARBA" id="ARBA00012535"/>
    </source>
</evidence>
<evidence type="ECO:0000256" key="1">
    <source>
        <dbReference type="ARBA" id="ARBA00001974"/>
    </source>
</evidence>
<evidence type="ECO:0000256" key="9">
    <source>
        <dbReference type="PIRSR" id="PIRSR601613-1"/>
    </source>
</evidence>
<dbReference type="InterPro" id="IPR050281">
    <property type="entry name" value="Flavin_monoamine_oxidase"/>
</dbReference>
<dbReference type="EC" id="1.13.12.3" evidence="4"/>
<dbReference type="GO" id="GO:0050361">
    <property type="term" value="F:tryptophan 2-monooxygenase activity"/>
    <property type="evidence" value="ECO:0007669"/>
    <property type="project" value="UniProtKB-EC"/>
</dbReference>
<protein>
    <recommendedName>
        <fullName evidence="5">Tryptophan 2-monooxygenase</fullName>
        <ecNumber evidence="4">1.13.12.3</ecNumber>
    </recommendedName>
</protein>
<dbReference type="GO" id="GO:0009851">
    <property type="term" value="P:auxin biosynthetic process"/>
    <property type="evidence" value="ECO:0007669"/>
    <property type="project" value="UniProtKB-KW"/>
</dbReference>
<dbReference type="PANTHER" id="PTHR10742:SF410">
    <property type="entry name" value="LYSINE-SPECIFIC HISTONE DEMETHYLASE 2"/>
    <property type="match status" value="1"/>
</dbReference>